<protein>
    <submittedName>
        <fullName evidence="1">Uncharacterized protein</fullName>
    </submittedName>
</protein>
<evidence type="ECO:0000313" key="1">
    <source>
        <dbReference type="EMBL" id="KZP03333.1"/>
    </source>
</evidence>
<dbReference type="EMBL" id="KV418096">
    <property type="protein sequence ID" value="KZP03333.1"/>
    <property type="molecule type" value="Genomic_DNA"/>
</dbReference>
<dbReference type="Proteomes" id="UP000076532">
    <property type="component" value="Unassembled WGS sequence"/>
</dbReference>
<proteinExistence type="predicted"/>
<name>A0A167TVR5_9AGAM</name>
<keyword evidence="2" id="KW-1185">Reference proteome</keyword>
<organism evidence="1 2">
    <name type="scientific">Athelia psychrophila</name>
    <dbReference type="NCBI Taxonomy" id="1759441"/>
    <lineage>
        <taxon>Eukaryota</taxon>
        <taxon>Fungi</taxon>
        <taxon>Dikarya</taxon>
        <taxon>Basidiomycota</taxon>
        <taxon>Agaricomycotina</taxon>
        <taxon>Agaricomycetes</taxon>
        <taxon>Agaricomycetidae</taxon>
        <taxon>Atheliales</taxon>
        <taxon>Atheliaceae</taxon>
        <taxon>Athelia</taxon>
    </lineage>
</organism>
<evidence type="ECO:0000313" key="2">
    <source>
        <dbReference type="Proteomes" id="UP000076532"/>
    </source>
</evidence>
<sequence>MSRVCQVLVLFHKNGTGLKDQSLPILYSKSLLVTNLILFNIFIAKALSEGELANLAFQAANSATSIIQHDDIEMGDYNDVVNGRQPVVISHTGSEMGAMAAAVVPRRKHRDHNQLRQRGFNYQIEALTDAYTSYIYNHDHGINREAIEGDNSS</sequence>
<accession>A0A167TVR5</accession>
<dbReference type="OrthoDB" id="2640969at2759"/>
<gene>
    <name evidence="1" type="ORF">FIBSPDRAFT_905096</name>
</gene>
<dbReference type="AlphaFoldDB" id="A0A167TVR5"/>
<reference evidence="1 2" key="1">
    <citation type="journal article" date="2016" name="Mol. Biol. Evol.">
        <title>Comparative Genomics of Early-Diverging Mushroom-Forming Fungi Provides Insights into the Origins of Lignocellulose Decay Capabilities.</title>
        <authorList>
            <person name="Nagy L.G."/>
            <person name="Riley R."/>
            <person name="Tritt A."/>
            <person name="Adam C."/>
            <person name="Daum C."/>
            <person name="Floudas D."/>
            <person name="Sun H."/>
            <person name="Yadav J.S."/>
            <person name="Pangilinan J."/>
            <person name="Larsson K.H."/>
            <person name="Matsuura K."/>
            <person name="Barry K."/>
            <person name="Labutti K."/>
            <person name="Kuo R."/>
            <person name="Ohm R.A."/>
            <person name="Bhattacharya S.S."/>
            <person name="Shirouzu T."/>
            <person name="Yoshinaga Y."/>
            <person name="Martin F.M."/>
            <person name="Grigoriev I.V."/>
            <person name="Hibbett D.S."/>
        </authorList>
    </citation>
    <scope>NUCLEOTIDE SEQUENCE [LARGE SCALE GENOMIC DNA]</scope>
    <source>
        <strain evidence="1 2">CBS 109695</strain>
    </source>
</reference>